<dbReference type="InterPro" id="IPR000719">
    <property type="entry name" value="Prot_kinase_dom"/>
</dbReference>
<protein>
    <recommendedName>
        <fullName evidence="2">Protein kinase domain-containing protein</fullName>
    </recommendedName>
</protein>
<dbReference type="PANTHER" id="PTHR23084">
    <property type="entry name" value="PHOSPHATIDYLINOSITOL-4-PHOSPHATE 5-KINASE RELATED"/>
    <property type="match status" value="1"/>
</dbReference>
<dbReference type="Pfam" id="PF07714">
    <property type="entry name" value="PK_Tyr_Ser-Thr"/>
    <property type="match status" value="1"/>
</dbReference>
<reference evidence="3" key="1">
    <citation type="submission" date="2021-01" db="EMBL/GenBank/DDBJ databases">
        <authorList>
            <consortium name="Genoscope - CEA"/>
            <person name="William W."/>
        </authorList>
    </citation>
    <scope>NUCLEOTIDE SEQUENCE</scope>
</reference>
<dbReference type="SMART" id="SM00698">
    <property type="entry name" value="MORN"/>
    <property type="match status" value="6"/>
</dbReference>
<evidence type="ECO:0000256" key="1">
    <source>
        <dbReference type="ARBA" id="ARBA00022737"/>
    </source>
</evidence>
<organism evidence="3 4">
    <name type="scientific">Paramecium sonneborni</name>
    <dbReference type="NCBI Taxonomy" id="65129"/>
    <lineage>
        <taxon>Eukaryota</taxon>
        <taxon>Sar</taxon>
        <taxon>Alveolata</taxon>
        <taxon>Ciliophora</taxon>
        <taxon>Intramacronucleata</taxon>
        <taxon>Oligohymenophorea</taxon>
        <taxon>Peniculida</taxon>
        <taxon>Parameciidae</taxon>
        <taxon>Paramecium</taxon>
    </lineage>
</organism>
<name>A0A8S1MR09_9CILI</name>
<sequence length="712" mass="83146">MGVQQSNTNECVSFLSNMKMIQEKGNCRVYENQKNQKFDYKEFKSSETSFKDELEVGKEIQNQNYSGIAKIEQIEVQTLEKWYTNYFTLCLLTEHPTYSLKEYCQRKEKYLTYQQITELLVSISGAQHILGMKKQYLSFDNIFTNDGNIWKLKPFFESESSYEKLMKFKAQKIVDFELNSFPAPEEFEGKVCDPDRVQVFGLGIIILELITKQKSSNLYQEYKLNETLLSQRIQAILNVKNQFSGNVIDIIIDMIDTDLVRRPNFQQLVKKLKSPSSKIVCIQTKMGDIQEISKLHQSNSINLFGSKNFSQIEQQKLSQALEQAQVQISDSIKKMKKQQESIRYSQIRHEQNGNEYQGEIVNNLYQGNGRLKSKSGDLIYEGEFLKGQYHNFGVQYFYNTNKLQKSYDFQNCQDIMKYAKQYEGYFQLGMKHGDGKLILNNGEYYIGEFRNDQLNGCGQFDQLTKNRVIGFWNNGILRSTPTFQKEFTSIQSPHFSNESKIPDEIQKQPQTQINSDLMPHHQGDFGVETSQIQFNGISKLQSCKSLLEASINNHQQYFNFKQSQNKKDYKLYYDETKTMLKYEGQLFTGQMHGRGTLYFKDGRVHYEGDFVAGNYEGFGILFNEKPEIEMNINYNDLRDVNIKGWWKKYEGTFQNGQKEGHGYWYLTDDSVVLGLFQNDQVHGEGYLKRPKIQDVYAEWQNGILQQVRQGKL</sequence>
<dbReference type="GO" id="GO:0005524">
    <property type="term" value="F:ATP binding"/>
    <property type="evidence" value="ECO:0007669"/>
    <property type="project" value="InterPro"/>
</dbReference>
<comment type="caution">
    <text evidence="3">The sequence shown here is derived from an EMBL/GenBank/DDBJ whole genome shotgun (WGS) entry which is preliminary data.</text>
</comment>
<evidence type="ECO:0000313" key="3">
    <source>
        <dbReference type="EMBL" id="CAD8079446.1"/>
    </source>
</evidence>
<dbReference type="Proteomes" id="UP000692954">
    <property type="component" value="Unassembled WGS sequence"/>
</dbReference>
<dbReference type="GO" id="GO:0004672">
    <property type="term" value="F:protein kinase activity"/>
    <property type="evidence" value="ECO:0007669"/>
    <property type="project" value="InterPro"/>
</dbReference>
<dbReference type="OrthoDB" id="297221at2759"/>
<dbReference type="EMBL" id="CAJJDN010000039">
    <property type="protein sequence ID" value="CAD8079446.1"/>
    <property type="molecule type" value="Genomic_DNA"/>
</dbReference>
<dbReference type="PANTHER" id="PTHR23084:SF263">
    <property type="entry name" value="MORN REPEAT-CONTAINING PROTEIN 1"/>
    <property type="match status" value="1"/>
</dbReference>
<dbReference type="Pfam" id="PF02493">
    <property type="entry name" value="MORN"/>
    <property type="match status" value="7"/>
</dbReference>
<feature type="domain" description="Protein kinase" evidence="2">
    <location>
        <begin position="15"/>
        <end position="277"/>
    </location>
</feature>
<keyword evidence="1" id="KW-0677">Repeat</keyword>
<gene>
    <name evidence="3" type="ORF">PSON_ATCC_30995.1.T0390116</name>
</gene>
<proteinExistence type="predicted"/>
<dbReference type="InterPro" id="IPR001245">
    <property type="entry name" value="Ser-Thr/Tyr_kinase_cat_dom"/>
</dbReference>
<keyword evidence="4" id="KW-1185">Reference proteome</keyword>
<evidence type="ECO:0000259" key="2">
    <source>
        <dbReference type="PROSITE" id="PS50011"/>
    </source>
</evidence>
<dbReference type="InterPro" id="IPR003409">
    <property type="entry name" value="MORN"/>
</dbReference>
<dbReference type="PROSITE" id="PS50011">
    <property type="entry name" value="PROTEIN_KINASE_DOM"/>
    <property type="match status" value="1"/>
</dbReference>
<accession>A0A8S1MR09</accession>
<dbReference type="AlphaFoldDB" id="A0A8S1MR09"/>
<evidence type="ECO:0000313" key="4">
    <source>
        <dbReference type="Proteomes" id="UP000692954"/>
    </source>
</evidence>